<keyword evidence="2" id="KW-0472">Membrane</keyword>
<proteinExistence type="predicted"/>
<feature type="transmembrane region" description="Helical" evidence="2">
    <location>
        <begin position="76"/>
        <end position="92"/>
    </location>
</feature>
<keyword evidence="2" id="KW-0812">Transmembrane</keyword>
<name>A0A0H2L825_9MICO</name>
<evidence type="ECO:0000313" key="4">
    <source>
        <dbReference type="Proteomes" id="UP000035265"/>
    </source>
</evidence>
<dbReference type="STRING" id="264251.FB00_00455"/>
<feature type="compositionally biased region" description="Basic and acidic residues" evidence="1">
    <location>
        <begin position="10"/>
        <end position="23"/>
    </location>
</feature>
<feature type="transmembrane region" description="Helical" evidence="2">
    <location>
        <begin position="180"/>
        <end position="199"/>
    </location>
</feature>
<reference evidence="3 4" key="1">
    <citation type="submission" date="2014-05" db="EMBL/GenBank/DDBJ databases">
        <title>Cellulosimicrobium funkei U11 genome.</title>
        <authorList>
            <person name="Hu C."/>
            <person name="Gong Y."/>
            <person name="Wan W."/>
            <person name="Jiang M."/>
        </authorList>
    </citation>
    <scope>NUCLEOTIDE SEQUENCE [LARGE SCALE GENOMIC DNA]</scope>
    <source>
        <strain evidence="3 4">U11</strain>
    </source>
</reference>
<protein>
    <submittedName>
        <fullName evidence="3">Uncharacterized protein</fullName>
    </submittedName>
</protein>
<evidence type="ECO:0000256" key="2">
    <source>
        <dbReference type="SAM" id="Phobius"/>
    </source>
</evidence>
<feature type="region of interest" description="Disordered" evidence="1">
    <location>
        <begin position="1"/>
        <end position="23"/>
    </location>
</feature>
<comment type="caution">
    <text evidence="3">The sequence shown here is derived from an EMBL/GenBank/DDBJ whole genome shotgun (WGS) entry which is preliminary data.</text>
</comment>
<feature type="transmembrane region" description="Helical" evidence="2">
    <location>
        <begin position="49"/>
        <end position="69"/>
    </location>
</feature>
<evidence type="ECO:0000313" key="3">
    <source>
        <dbReference type="EMBL" id="KLN36357.1"/>
    </source>
</evidence>
<organism evidence="3 4">
    <name type="scientific">Cellulosimicrobium funkei</name>
    <dbReference type="NCBI Taxonomy" id="264251"/>
    <lineage>
        <taxon>Bacteria</taxon>
        <taxon>Bacillati</taxon>
        <taxon>Actinomycetota</taxon>
        <taxon>Actinomycetes</taxon>
        <taxon>Micrococcales</taxon>
        <taxon>Promicromonosporaceae</taxon>
        <taxon>Cellulosimicrobium</taxon>
    </lineage>
</organism>
<feature type="transmembrane region" description="Helical" evidence="2">
    <location>
        <begin position="149"/>
        <end position="168"/>
    </location>
</feature>
<feature type="transmembrane region" description="Helical" evidence="2">
    <location>
        <begin position="123"/>
        <end position="143"/>
    </location>
</feature>
<feature type="transmembrane region" description="Helical" evidence="2">
    <location>
        <begin position="98"/>
        <end position="116"/>
    </location>
</feature>
<evidence type="ECO:0000256" key="1">
    <source>
        <dbReference type="SAM" id="MobiDB-lite"/>
    </source>
</evidence>
<sequence>MDTQQPRLDPAQHHDAHRDHGPGRHLLERWPSLVGLLALLLNVTNGADAHVTAMIIVIASACYLAASAIGSRRSGWIVVGGAIVAVVLARVTGLDPTVTVLVLGAAFAVLGLLRGAGVDRRELGIQALGFLGFSAVALTAMMVGPVPALYLAALAAVGHAAWDVVHFVRDRVVPRSLAEACFVLDLGLGVAMLCLAAVAPA</sequence>
<gene>
    <name evidence="3" type="ORF">FB00_00455</name>
</gene>
<keyword evidence="2" id="KW-1133">Transmembrane helix</keyword>
<dbReference type="Proteomes" id="UP000035265">
    <property type="component" value="Unassembled WGS sequence"/>
</dbReference>
<dbReference type="PATRIC" id="fig|264251.5.peg.90"/>
<dbReference type="RefSeq" id="WP_231581648.1">
    <property type="nucleotide sequence ID" value="NZ_JNBQ01000001.1"/>
</dbReference>
<dbReference type="AlphaFoldDB" id="A0A0H2L825"/>
<keyword evidence="4" id="KW-1185">Reference proteome</keyword>
<accession>A0A0H2L825</accession>
<dbReference type="EMBL" id="JNBQ01000001">
    <property type="protein sequence ID" value="KLN36357.1"/>
    <property type="molecule type" value="Genomic_DNA"/>
</dbReference>